<dbReference type="RefSeq" id="WP_139236704.1">
    <property type="nucleotide sequence ID" value="NZ_FPAW01000090.1"/>
</dbReference>
<dbReference type="eggNOG" id="ENOG50337AN">
    <property type="taxonomic scope" value="Bacteria"/>
</dbReference>
<dbReference type="AlphaFoldDB" id="A0A1I7EDY5"/>
<protein>
    <recommendedName>
        <fullName evidence="3">Phasin family protein</fullName>
    </recommendedName>
</protein>
<organism evidence="1 2">
    <name type="scientific">Sedimentitalea nanhaiensis</name>
    <dbReference type="NCBI Taxonomy" id="999627"/>
    <lineage>
        <taxon>Bacteria</taxon>
        <taxon>Pseudomonadati</taxon>
        <taxon>Pseudomonadota</taxon>
        <taxon>Alphaproteobacteria</taxon>
        <taxon>Rhodobacterales</taxon>
        <taxon>Paracoccaceae</taxon>
        <taxon>Sedimentitalea</taxon>
    </lineage>
</organism>
<evidence type="ECO:0000313" key="1">
    <source>
        <dbReference type="EMBL" id="SFU22139.1"/>
    </source>
</evidence>
<accession>A0A1I7EDY5</accession>
<dbReference type="Proteomes" id="UP000182466">
    <property type="component" value="Unassembled WGS sequence"/>
</dbReference>
<dbReference type="EMBL" id="FPAW01000090">
    <property type="protein sequence ID" value="SFU22139.1"/>
    <property type="molecule type" value="Genomic_DNA"/>
</dbReference>
<evidence type="ECO:0000313" key="2">
    <source>
        <dbReference type="Proteomes" id="UP000182466"/>
    </source>
</evidence>
<proteinExistence type="predicted"/>
<sequence length="145" mass="16034">MAKKEPTDNYAEFMRFFSPANVSKMFDPQAMAAQFSVKPGQLDAQDTIQKARDKFDAAAKANEAVAVSYRDLMEKQMRIFRDVTSVAADHQTSGSPEDIAASYQQAVTRALEIMADLSEAARDANNQAYDAIKSEVDKTIEELKG</sequence>
<evidence type="ECO:0008006" key="3">
    <source>
        <dbReference type="Google" id="ProtNLM"/>
    </source>
</evidence>
<gene>
    <name evidence="1" type="ORF">SAMN05216236_1902</name>
</gene>
<name>A0A1I7EDY5_9RHOB</name>
<keyword evidence="2" id="KW-1185">Reference proteome</keyword>
<dbReference type="STRING" id="999627.SAMN05216236_1902"/>
<reference evidence="1 2" key="1">
    <citation type="submission" date="2016-10" db="EMBL/GenBank/DDBJ databases">
        <authorList>
            <person name="de Groot N.N."/>
        </authorList>
    </citation>
    <scope>NUCLEOTIDE SEQUENCE [LARGE SCALE GENOMIC DNA]</scope>
    <source>
        <strain evidence="1 2">CGMCC 1.10959</strain>
    </source>
</reference>